<dbReference type="Proteomes" id="UP000823913">
    <property type="component" value="Unassembled WGS sequence"/>
</dbReference>
<dbReference type="InterPro" id="IPR014718">
    <property type="entry name" value="GH-type_carb-bd"/>
</dbReference>
<proteinExistence type="predicted"/>
<dbReference type="GO" id="GO:0005975">
    <property type="term" value="P:carbohydrate metabolic process"/>
    <property type="evidence" value="ECO:0007669"/>
    <property type="project" value="InterPro"/>
</dbReference>
<dbReference type="InterPro" id="IPR008183">
    <property type="entry name" value="Aldose_1/G6P_1-epimerase"/>
</dbReference>
<evidence type="ECO:0000313" key="2">
    <source>
        <dbReference type="Proteomes" id="UP000823913"/>
    </source>
</evidence>
<dbReference type="Pfam" id="PF01263">
    <property type="entry name" value="Aldose_epim"/>
    <property type="match status" value="1"/>
</dbReference>
<organism evidence="1 2">
    <name type="scientific">Candidatus Coproplasma avicola</name>
    <dbReference type="NCBI Taxonomy" id="2840744"/>
    <lineage>
        <taxon>Bacteria</taxon>
        <taxon>Bacillati</taxon>
        <taxon>Bacillota</taxon>
        <taxon>Clostridia</taxon>
        <taxon>Eubacteriales</taxon>
        <taxon>Candidatus Coproplasma</taxon>
    </lineage>
</organism>
<dbReference type="GO" id="GO:0016853">
    <property type="term" value="F:isomerase activity"/>
    <property type="evidence" value="ECO:0007669"/>
    <property type="project" value="InterPro"/>
</dbReference>
<dbReference type="GO" id="GO:0030246">
    <property type="term" value="F:carbohydrate binding"/>
    <property type="evidence" value="ECO:0007669"/>
    <property type="project" value="InterPro"/>
</dbReference>
<reference evidence="1" key="1">
    <citation type="submission" date="2020-10" db="EMBL/GenBank/DDBJ databases">
        <authorList>
            <person name="Gilroy R."/>
        </authorList>
    </citation>
    <scope>NUCLEOTIDE SEQUENCE</scope>
    <source>
        <strain evidence="1">ChiW16-3235</strain>
    </source>
</reference>
<evidence type="ECO:0000313" key="1">
    <source>
        <dbReference type="EMBL" id="HIR67423.1"/>
    </source>
</evidence>
<accession>A0A9D1E6J0</accession>
<dbReference type="Gene3D" id="2.70.98.10">
    <property type="match status" value="1"/>
</dbReference>
<comment type="caution">
    <text evidence="1">The sequence shown here is derived from an EMBL/GenBank/DDBJ whole genome shotgun (WGS) entry which is preliminary data.</text>
</comment>
<dbReference type="AlphaFoldDB" id="A0A9D1E6J0"/>
<reference evidence="1" key="2">
    <citation type="journal article" date="2021" name="PeerJ">
        <title>Extensive microbial diversity within the chicken gut microbiome revealed by metagenomics and culture.</title>
        <authorList>
            <person name="Gilroy R."/>
            <person name="Ravi A."/>
            <person name="Getino M."/>
            <person name="Pursley I."/>
            <person name="Horton D.L."/>
            <person name="Alikhan N.F."/>
            <person name="Baker D."/>
            <person name="Gharbi K."/>
            <person name="Hall N."/>
            <person name="Watson M."/>
            <person name="Adriaenssens E.M."/>
            <person name="Foster-Nyarko E."/>
            <person name="Jarju S."/>
            <person name="Secka A."/>
            <person name="Antonio M."/>
            <person name="Oren A."/>
            <person name="Chaudhuri R.R."/>
            <person name="La Ragione R."/>
            <person name="Hildebrand F."/>
            <person name="Pallen M.J."/>
        </authorList>
    </citation>
    <scope>NUCLEOTIDE SEQUENCE</scope>
    <source>
        <strain evidence="1">ChiW16-3235</strain>
    </source>
</reference>
<name>A0A9D1E6J0_9FIRM</name>
<dbReference type="EMBL" id="DVHK01000109">
    <property type="protein sequence ID" value="HIR67423.1"/>
    <property type="molecule type" value="Genomic_DNA"/>
</dbReference>
<evidence type="ECO:0008006" key="3">
    <source>
        <dbReference type="Google" id="ProtNLM"/>
    </source>
</evidence>
<protein>
    <recommendedName>
        <fullName evidence="3">Aldose 1-epimerase</fullName>
    </recommendedName>
</protein>
<sequence length="273" mass="30524">MDYTIKSNILQLTVTDEGGSMRSLIYLPTGEERLWQGGSAWGSRDVVIFPIIGHAQPYTVGGQTYTPKSHGVVRYSKLNVTDIGENFIQFSLEENEETLKTYPFAFSFMLRYELRENSMKVTYFVQSKGGKMPFYVGGHPGLKAPGGEAIIEISGGENATEYPLGEDCSRPLEIKRLVANKQLFKECKTLQLGGITGEITASVADGFNYTFYSNCPLWAFWSNENEGDYVCIEPWWGINDFPAAPRELSLKPFINFDDGAGQAFSYMLTITKD</sequence>
<dbReference type="SUPFAM" id="SSF74650">
    <property type="entry name" value="Galactose mutarotase-like"/>
    <property type="match status" value="1"/>
</dbReference>
<gene>
    <name evidence="1" type="ORF">IAB94_05205</name>
</gene>
<dbReference type="InterPro" id="IPR011013">
    <property type="entry name" value="Gal_mutarotase_sf_dom"/>
</dbReference>